<proteinExistence type="predicted"/>
<dbReference type="GO" id="GO:0004672">
    <property type="term" value="F:protein kinase activity"/>
    <property type="evidence" value="ECO:0007669"/>
    <property type="project" value="InterPro"/>
</dbReference>
<dbReference type="Gene3D" id="3.30.70.1230">
    <property type="entry name" value="Nucleotide cyclase"/>
    <property type="match status" value="1"/>
</dbReference>
<dbReference type="Gene3D" id="1.10.510.10">
    <property type="entry name" value="Transferase(Phosphotransferase) domain 1"/>
    <property type="match status" value="1"/>
</dbReference>
<dbReference type="InterPro" id="IPR008271">
    <property type="entry name" value="Ser/Thr_kinase_AS"/>
</dbReference>
<gene>
    <name evidence="6" type="ORF">E8A74_45050</name>
</gene>
<keyword evidence="6" id="KW-0808">Transferase</keyword>
<dbReference type="RefSeq" id="WP_136935349.1">
    <property type="nucleotide sequence ID" value="NZ_SSMQ01000085.1"/>
</dbReference>
<dbReference type="GO" id="GO:0016020">
    <property type="term" value="C:membrane"/>
    <property type="evidence" value="ECO:0007669"/>
    <property type="project" value="UniProtKB-SubCell"/>
</dbReference>
<dbReference type="InterPro" id="IPR029787">
    <property type="entry name" value="Nucleotide_cyclase"/>
</dbReference>
<dbReference type="PANTHER" id="PTHR16305:SF28">
    <property type="entry name" value="GUANYLATE CYCLASE DOMAIN-CONTAINING PROTEIN"/>
    <property type="match status" value="1"/>
</dbReference>
<dbReference type="OrthoDB" id="222290at2"/>
<dbReference type="SUPFAM" id="SSF52540">
    <property type="entry name" value="P-loop containing nucleoside triphosphate hydrolases"/>
    <property type="match status" value="1"/>
</dbReference>
<dbReference type="GO" id="GO:0035556">
    <property type="term" value="P:intracellular signal transduction"/>
    <property type="evidence" value="ECO:0007669"/>
    <property type="project" value="InterPro"/>
</dbReference>
<dbReference type="PROSITE" id="PS00108">
    <property type="entry name" value="PROTEIN_KINASE_ST"/>
    <property type="match status" value="1"/>
</dbReference>
<dbReference type="InterPro" id="IPR011009">
    <property type="entry name" value="Kinase-like_dom_sf"/>
</dbReference>
<keyword evidence="2" id="KW-0547">Nucleotide-binding</keyword>
<feature type="domain" description="Protein kinase" evidence="4">
    <location>
        <begin position="19"/>
        <end position="289"/>
    </location>
</feature>
<evidence type="ECO:0000256" key="3">
    <source>
        <dbReference type="ARBA" id="ARBA00022840"/>
    </source>
</evidence>
<dbReference type="CDD" id="cd07302">
    <property type="entry name" value="CHD"/>
    <property type="match status" value="1"/>
</dbReference>
<keyword evidence="3" id="KW-0067">ATP-binding</keyword>
<accession>A0A4U1IRL3</accession>
<dbReference type="GO" id="GO:0005524">
    <property type="term" value="F:ATP binding"/>
    <property type="evidence" value="ECO:0007669"/>
    <property type="project" value="UniProtKB-KW"/>
</dbReference>
<dbReference type="GO" id="GO:0009190">
    <property type="term" value="P:cyclic nucleotide biosynthetic process"/>
    <property type="evidence" value="ECO:0007669"/>
    <property type="project" value="InterPro"/>
</dbReference>
<dbReference type="PANTHER" id="PTHR16305">
    <property type="entry name" value="TESTICULAR SOLUBLE ADENYLYL CYCLASE"/>
    <property type="match status" value="1"/>
</dbReference>
<organism evidence="6 7">
    <name type="scientific">Polyangium fumosum</name>
    <dbReference type="NCBI Taxonomy" id="889272"/>
    <lineage>
        <taxon>Bacteria</taxon>
        <taxon>Pseudomonadati</taxon>
        <taxon>Myxococcota</taxon>
        <taxon>Polyangia</taxon>
        <taxon>Polyangiales</taxon>
        <taxon>Polyangiaceae</taxon>
        <taxon>Polyangium</taxon>
    </lineage>
</organism>
<dbReference type="InterPro" id="IPR011990">
    <property type="entry name" value="TPR-like_helical_dom_sf"/>
</dbReference>
<dbReference type="Gene3D" id="3.40.50.300">
    <property type="entry name" value="P-loop containing nucleotide triphosphate hydrolases"/>
    <property type="match status" value="1"/>
</dbReference>
<dbReference type="InterPro" id="IPR001054">
    <property type="entry name" value="A/G_cyclase"/>
</dbReference>
<evidence type="ECO:0000259" key="4">
    <source>
        <dbReference type="PROSITE" id="PS50011"/>
    </source>
</evidence>
<dbReference type="SUPFAM" id="SSF56112">
    <property type="entry name" value="Protein kinase-like (PK-like)"/>
    <property type="match status" value="1"/>
</dbReference>
<dbReference type="InterPro" id="IPR041664">
    <property type="entry name" value="AAA_16"/>
</dbReference>
<keyword evidence="6" id="KW-0418">Kinase</keyword>
<dbReference type="CDD" id="cd14014">
    <property type="entry name" value="STKc_PknB_like"/>
    <property type="match status" value="1"/>
</dbReference>
<dbReference type="SMART" id="SM00220">
    <property type="entry name" value="S_TKc"/>
    <property type="match status" value="1"/>
</dbReference>
<dbReference type="SUPFAM" id="SSF48452">
    <property type="entry name" value="TPR-like"/>
    <property type="match status" value="1"/>
</dbReference>
<reference evidence="6 7" key="1">
    <citation type="submission" date="2019-04" db="EMBL/GenBank/DDBJ databases">
        <authorList>
            <person name="Li Y."/>
            <person name="Wang J."/>
        </authorList>
    </citation>
    <scope>NUCLEOTIDE SEQUENCE [LARGE SCALE GENOMIC DNA]</scope>
    <source>
        <strain evidence="6 7">DSM 14668</strain>
    </source>
</reference>
<evidence type="ECO:0000256" key="2">
    <source>
        <dbReference type="ARBA" id="ARBA00022741"/>
    </source>
</evidence>
<comment type="subcellular location">
    <subcellularLocation>
        <location evidence="1">Membrane</location>
        <topology evidence="1">Single-pass membrane protein</topology>
    </subcellularLocation>
</comment>
<comment type="caution">
    <text evidence="6">The sequence shown here is derived from an EMBL/GenBank/DDBJ whole genome shotgun (WGS) entry which is preliminary data.</text>
</comment>
<dbReference type="Pfam" id="PF00069">
    <property type="entry name" value="Pkinase"/>
    <property type="match status" value="1"/>
</dbReference>
<protein>
    <submittedName>
        <fullName evidence="6">TOMM system kinase/cyclase fusion protein</fullName>
    </submittedName>
</protein>
<name>A0A4U1IRL3_9BACT</name>
<dbReference type="PROSITE" id="PS50011">
    <property type="entry name" value="PROTEIN_KINASE_DOM"/>
    <property type="match status" value="1"/>
</dbReference>
<dbReference type="NCBIfam" id="TIGR03903">
    <property type="entry name" value="TOMM_kin_cyc"/>
    <property type="match status" value="1"/>
</dbReference>
<dbReference type="InterPro" id="IPR027417">
    <property type="entry name" value="P-loop_NTPase"/>
</dbReference>
<dbReference type="GO" id="GO:0005737">
    <property type="term" value="C:cytoplasm"/>
    <property type="evidence" value="ECO:0007669"/>
    <property type="project" value="TreeGrafter"/>
</dbReference>
<sequence>MGGTQGTKTAVGVALAGRYELLETLNEGAFSTVYKARQRTTHQAVAVKVLRLSEDPRAPLHDKRLARFQREVHICAQMHHPNIVHLLDSGRADGGLVYSVFEFVPGKDLAKVLADEGCLHPLEAQHFMLQVLDALACAHASGVVHRDLKPQNLLVTTTGARRNVLVLDFGVGALLGEVRGDESRITMTHESLGTPAYAAPEQLRGLPLTQRSDLYAWGLVFLECLTGRRAVEGATVAEVMAAQLAPEPISIPARIADHPLGHLLRRVTQKDPAARGVTAEKLLRELEGLEVGDLAPSVGAEAKASTVGGLSFGSDGLEGSGEGRARLIEGERRQITAVCCSLTVVSVKPGAVELEELDQVLGAQQEACVRIARARGGHVAGALGGAVLFYFGYPAAREDDAQRAAQAAFAAMEEIRRQSATLEAGRGVRAELRVGMHTGMVVARELREPASTGPGPLLGATPKLAYRLSLLAQPGAIVASGETYRLLRGHFAFDEGGELRLDSAAAPVELYLLQQGPPEGEREAPLIGRAREIDSLLERFRRVLDGAGQAVVLSGEAGIGKSRLVRELRERIRGRTFTWIKCRCTPHTMNSPFYPIIDTLMRLVSPGREAAAEGRAEGLEALLTKYGFDLVEAMPVFASLLSIPLPERWPPLNVSPQWLRELTRNAVLSLLFEMAEREPLVFVVEDVHWADPSTLELLTQLTGELASARVFALFCARPEFVARFSPAAVHHVKLDRLGRPEVEQLAAAVTAGRSLPPEVLDCIATRTDGVPLFVEELVRMMIESGALVEQADRYHLAGRLSDLSIPSTLRDLLTARLDRLGKAKETAQVASAIGREFSLDLLSAVDPLEPDELREHLDQLVASDLVHCKRRLKNPVYLFKHVLVRDAAYESMLKRSRREVHARIAAVLEEKFPDVVEGRPELLAYHLAASEQKRRALGYAQKAVRSALHRSAYRETIELATEALDWLPVIEDARERAVVELELNGGLMPALMATRGNADPEPALVARRSQEILDQMGDHPLAFGTSWARFLYYHDLGHDHQPTAMAQQMLAAAERNQEPAQQAAAWIALGKRLFFAGQLAEARTSLERALLLYDPTEHRSYAVTLGIDPKVHAQSVLSLVFWLLGYPERSLVQSMAALAWARELKHANSLGLALVYLAGLRHYRGEPEHVRELATELIDLGERMGLAPWKILGTVLGAWVEHDVEAGSRCLSMLHASSGQTAMPYWSSLVAESEAAVGRIGDALARLRWGLVLAAELREFYYVAELHRLLGTYLLAQGNGAMGEAEHHFRKAMDVACGQGARMPELRAAMELSRILRTQGRIDEARRMLEGVYGWFTEGFETTDLKAARVLLTELRRSSQSR</sequence>
<dbReference type="Pfam" id="PF13191">
    <property type="entry name" value="AAA_16"/>
    <property type="match status" value="1"/>
</dbReference>
<feature type="domain" description="Guanylate cyclase" evidence="5">
    <location>
        <begin position="326"/>
        <end position="469"/>
    </location>
</feature>
<dbReference type="Proteomes" id="UP000309215">
    <property type="component" value="Unassembled WGS sequence"/>
</dbReference>
<dbReference type="GO" id="GO:0004016">
    <property type="term" value="F:adenylate cyclase activity"/>
    <property type="evidence" value="ECO:0007669"/>
    <property type="project" value="TreeGrafter"/>
</dbReference>
<evidence type="ECO:0000256" key="1">
    <source>
        <dbReference type="ARBA" id="ARBA00004167"/>
    </source>
</evidence>
<evidence type="ECO:0000313" key="6">
    <source>
        <dbReference type="EMBL" id="TKC96507.1"/>
    </source>
</evidence>
<evidence type="ECO:0000259" key="5">
    <source>
        <dbReference type="PROSITE" id="PS50125"/>
    </source>
</evidence>
<dbReference type="InterPro" id="IPR000719">
    <property type="entry name" value="Prot_kinase_dom"/>
</dbReference>
<dbReference type="Gene3D" id="1.25.40.10">
    <property type="entry name" value="Tetratricopeptide repeat domain"/>
    <property type="match status" value="1"/>
</dbReference>
<dbReference type="InterPro" id="IPR023889">
    <property type="entry name" value="TOMM_kin_cyc"/>
</dbReference>
<dbReference type="EMBL" id="SSMQ01000085">
    <property type="protein sequence ID" value="TKC96507.1"/>
    <property type="molecule type" value="Genomic_DNA"/>
</dbReference>
<evidence type="ECO:0000313" key="7">
    <source>
        <dbReference type="Proteomes" id="UP000309215"/>
    </source>
</evidence>
<dbReference type="SUPFAM" id="SSF55073">
    <property type="entry name" value="Nucleotide cyclase"/>
    <property type="match status" value="1"/>
</dbReference>
<keyword evidence="7" id="KW-1185">Reference proteome</keyword>
<dbReference type="Pfam" id="PF00211">
    <property type="entry name" value="Guanylate_cyc"/>
    <property type="match status" value="1"/>
</dbReference>
<dbReference type="PROSITE" id="PS50125">
    <property type="entry name" value="GUANYLATE_CYCLASE_2"/>
    <property type="match status" value="1"/>
</dbReference>